<evidence type="ECO:0000313" key="1">
    <source>
        <dbReference type="EMBL" id="KAI8421646.1"/>
    </source>
</evidence>
<dbReference type="Proteomes" id="UP001064048">
    <property type="component" value="Chromosome 16"/>
</dbReference>
<comment type="caution">
    <text evidence="1">The sequence shown here is derived from an EMBL/GenBank/DDBJ whole genome shotgun (WGS) entry which is preliminary data.</text>
</comment>
<proteinExistence type="predicted"/>
<organism evidence="1 2">
    <name type="scientific">Choristoneura fumiferana</name>
    <name type="common">Spruce budworm moth</name>
    <name type="synonym">Archips fumiferana</name>
    <dbReference type="NCBI Taxonomy" id="7141"/>
    <lineage>
        <taxon>Eukaryota</taxon>
        <taxon>Metazoa</taxon>
        <taxon>Ecdysozoa</taxon>
        <taxon>Arthropoda</taxon>
        <taxon>Hexapoda</taxon>
        <taxon>Insecta</taxon>
        <taxon>Pterygota</taxon>
        <taxon>Neoptera</taxon>
        <taxon>Endopterygota</taxon>
        <taxon>Lepidoptera</taxon>
        <taxon>Glossata</taxon>
        <taxon>Ditrysia</taxon>
        <taxon>Tortricoidea</taxon>
        <taxon>Tortricidae</taxon>
        <taxon>Tortricinae</taxon>
        <taxon>Choristoneura</taxon>
    </lineage>
</organism>
<accession>A0ACC0JC12</accession>
<name>A0ACC0JC12_CHOFU</name>
<keyword evidence="2" id="KW-1185">Reference proteome</keyword>
<dbReference type="EMBL" id="CM046116">
    <property type="protein sequence ID" value="KAI8421646.1"/>
    <property type="molecule type" value="Genomic_DNA"/>
</dbReference>
<gene>
    <name evidence="1" type="ORF">MSG28_009638</name>
</gene>
<evidence type="ECO:0000313" key="2">
    <source>
        <dbReference type="Proteomes" id="UP001064048"/>
    </source>
</evidence>
<sequence length="260" mass="29145">MSTIMSQIPLRMSRSVFRGIGEKSTLPPRYFFHFRVPLVRDGLVQVPPERKSCTPLLGKKILDVGCGGGILSMPLAKLGGDVTGIDASKELVDMAKEHILDDSLRYIAVKPSASISVLRQKVWHILDLPDFCEEIIVLKSASTKINNIMLTMGNEQRASEPTAPVVYEQKVHQDYMEKESSRTTSAMTVMNKLRGNCTNNTFMPDYKKPDLSCRMSTSSLFFKLQGRKSRDNFTNILLKIQNDLSMLSNKLSNLESKIPT</sequence>
<reference evidence="1 2" key="1">
    <citation type="journal article" date="2022" name="Genome Biol. Evol.">
        <title>The Spruce Budworm Genome: Reconstructing the Evolutionary History of Antifreeze Proteins.</title>
        <authorList>
            <person name="Beliveau C."/>
            <person name="Gagne P."/>
            <person name="Picq S."/>
            <person name="Vernygora O."/>
            <person name="Keeling C.I."/>
            <person name="Pinkney K."/>
            <person name="Doucet D."/>
            <person name="Wen F."/>
            <person name="Johnston J.S."/>
            <person name="Maaroufi H."/>
            <person name="Boyle B."/>
            <person name="Laroche J."/>
            <person name="Dewar K."/>
            <person name="Juretic N."/>
            <person name="Blackburn G."/>
            <person name="Nisole A."/>
            <person name="Brunet B."/>
            <person name="Brandao M."/>
            <person name="Lumley L."/>
            <person name="Duan J."/>
            <person name="Quan G."/>
            <person name="Lucarotti C.J."/>
            <person name="Roe A.D."/>
            <person name="Sperling F.A.H."/>
            <person name="Levesque R.C."/>
            <person name="Cusson M."/>
        </authorList>
    </citation>
    <scope>NUCLEOTIDE SEQUENCE [LARGE SCALE GENOMIC DNA]</scope>
    <source>
        <strain evidence="1">Glfc:IPQL:Cfum</strain>
    </source>
</reference>
<protein>
    <submittedName>
        <fullName evidence="1">Uncharacterized protein</fullName>
    </submittedName>
</protein>